<evidence type="ECO:0000256" key="2">
    <source>
        <dbReference type="ARBA" id="ARBA00022598"/>
    </source>
</evidence>
<dbReference type="PANTHER" id="PTHR43201:SF5">
    <property type="entry name" value="MEDIUM-CHAIN ACYL-COA LIGASE ACSF2, MITOCHONDRIAL"/>
    <property type="match status" value="1"/>
</dbReference>
<dbReference type="Gene3D" id="3.40.50.12780">
    <property type="entry name" value="N-terminal domain of ligase-like"/>
    <property type="match status" value="1"/>
</dbReference>
<dbReference type="PROSITE" id="PS00455">
    <property type="entry name" value="AMP_BINDING"/>
    <property type="match status" value="1"/>
</dbReference>
<comment type="similarity">
    <text evidence="1">Belongs to the ATP-dependent AMP-binding enzyme family.</text>
</comment>
<protein>
    <submittedName>
        <fullName evidence="4">AMP-binding protein</fullName>
    </submittedName>
</protein>
<dbReference type="SUPFAM" id="SSF56801">
    <property type="entry name" value="Acetyl-CoA synthetase-like"/>
    <property type="match status" value="1"/>
</dbReference>
<accession>A0ABW8U2Q8</accession>
<dbReference type="InterPro" id="IPR000873">
    <property type="entry name" value="AMP-dep_synth/lig_dom"/>
</dbReference>
<evidence type="ECO:0000256" key="1">
    <source>
        <dbReference type="ARBA" id="ARBA00006432"/>
    </source>
</evidence>
<dbReference type="EMBL" id="JBEWZF010000001">
    <property type="protein sequence ID" value="MFL0297868.1"/>
    <property type="molecule type" value="Genomic_DNA"/>
</dbReference>
<sequence>MERICDYMRILPSLLSELPPAESEFEHLVFDFCQLWRSGAKSFLFHSSGSTGDPKPIQLSREQLYSSAKMTGEWLHLEKGDVALLSLSPSYIAGAMVLVRALVHDLSLILVEPCQNPLLQIPPTPIHLASFVPTQWTTILDSDVDLNLYFMEAKGILLGGASVPDSLRRDFGFPVYETYGMTETVSHIAYRTWNQPEFKILPGVQIAQNEENCLLICAPMTENRWIETRDVVEIIEPGHFKLSGRLDRIINSGGLKIQPERIEEVYRSVIDAPLFVTGIPDEFWGQKVVLFIEASQMPLYNEETVQERLNSYEVPKQVVCLPSFIKTPSAKIDTLKTVALYLNSI</sequence>
<proteinExistence type="inferred from homology"/>
<organism evidence="4 5">
    <name type="scientific">Aquirufa novilacunae</name>
    <dbReference type="NCBI Taxonomy" id="3139305"/>
    <lineage>
        <taxon>Bacteria</taxon>
        <taxon>Pseudomonadati</taxon>
        <taxon>Bacteroidota</taxon>
        <taxon>Cytophagia</taxon>
        <taxon>Cytophagales</taxon>
        <taxon>Flectobacillaceae</taxon>
        <taxon>Aquirufa</taxon>
    </lineage>
</organism>
<dbReference type="Proteomes" id="UP001623553">
    <property type="component" value="Unassembled WGS sequence"/>
</dbReference>
<gene>
    <name evidence="4" type="ORF">AAE961_03175</name>
</gene>
<dbReference type="Gene3D" id="3.30.300.30">
    <property type="match status" value="1"/>
</dbReference>
<comment type="caution">
    <text evidence="4">The sequence shown here is derived from an EMBL/GenBank/DDBJ whole genome shotgun (WGS) entry which is preliminary data.</text>
</comment>
<dbReference type="Pfam" id="PF00501">
    <property type="entry name" value="AMP-binding"/>
    <property type="match status" value="1"/>
</dbReference>
<evidence type="ECO:0000259" key="3">
    <source>
        <dbReference type="Pfam" id="PF00501"/>
    </source>
</evidence>
<dbReference type="PANTHER" id="PTHR43201">
    <property type="entry name" value="ACYL-COA SYNTHETASE"/>
    <property type="match status" value="1"/>
</dbReference>
<evidence type="ECO:0000313" key="5">
    <source>
        <dbReference type="Proteomes" id="UP001623553"/>
    </source>
</evidence>
<dbReference type="InterPro" id="IPR042099">
    <property type="entry name" value="ANL_N_sf"/>
</dbReference>
<feature type="domain" description="AMP-dependent synthetase/ligase" evidence="3">
    <location>
        <begin position="43"/>
        <end position="196"/>
    </location>
</feature>
<dbReference type="InterPro" id="IPR045851">
    <property type="entry name" value="AMP-bd_C_sf"/>
</dbReference>
<name>A0ABW8U2Q8_9BACT</name>
<keyword evidence="2" id="KW-0436">Ligase</keyword>
<reference evidence="4 5" key="1">
    <citation type="submission" date="2024-07" db="EMBL/GenBank/DDBJ databases">
        <authorList>
            <person name="Pitt A."/>
            <person name="Hahn M.W."/>
        </authorList>
    </citation>
    <scope>NUCLEOTIDE SEQUENCE [LARGE SCALE GENOMIC DNA]</scope>
    <source>
        <strain evidence="4 5">2-BAHN-186B</strain>
    </source>
</reference>
<evidence type="ECO:0000313" key="4">
    <source>
        <dbReference type="EMBL" id="MFL0297868.1"/>
    </source>
</evidence>
<keyword evidence="5" id="KW-1185">Reference proteome</keyword>
<dbReference type="InterPro" id="IPR020845">
    <property type="entry name" value="AMP-binding_CS"/>
</dbReference>